<reference evidence="2 3" key="1">
    <citation type="submission" date="2024-02" db="EMBL/GenBank/DDBJ databases">
        <title>Full genome sequence of Nocardioides kribbensis.</title>
        <authorList>
            <person name="Poletto B.L."/>
            <person name="Silva G."/>
            <person name="Galante D."/>
            <person name="Campos K.R."/>
            <person name="Santos M.B.N."/>
            <person name="Sacchi C.T."/>
        </authorList>
    </citation>
    <scope>NUCLEOTIDE SEQUENCE [LARGE SCALE GENOMIC DNA]</scope>
    <source>
        <strain evidence="2 3">O4R</strain>
    </source>
</reference>
<protein>
    <submittedName>
        <fullName evidence="2">DivIVA domain-containing protein</fullName>
    </submittedName>
</protein>
<evidence type="ECO:0000256" key="1">
    <source>
        <dbReference type="SAM" id="MobiDB-lite"/>
    </source>
</evidence>
<evidence type="ECO:0000313" key="2">
    <source>
        <dbReference type="EMBL" id="MEQ7849322.1"/>
    </source>
</evidence>
<feature type="region of interest" description="Disordered" evidence="1">
    <location>
        <begin position="80"/>
        <end position="146"/>
    </location>
</feature>
<gene>
    <name evidence="2" type="ORF">V6R90_18750</name>
</gene>
<proteinExistence type="predicted"/>
<accession>A0ABV1P3J1</accession>
<comment type="caution">
    <text evidence="2">The sequence shown here is derived from an EMBL/GenBank/DDBJ whole genome shotgun (WGS) entry which is preliminary data.</text>
</comment>
<feature type="compositionally biased region" description="Low complexity" evidence="1">
    <location>
        <begin position="92"/>
        <end position="128"/>
    </location>
</feature>
<dbReference type="NCBIfam" id="TIGR03544">
    <property type="entry name" value="DivI1A_domain"/>
    <property type="match status" value="1"/>
</dbReference>
<name>A0ABV1P3J1_9ACTN</name>
<dbReference type="EMBL" id="JBEGDP010000035">
    <property type="protein sequence ID" value="MEQ7849322.1"/>
    <property type="molecule type" value="Genomic_DNA"/>
</dbReference>
<sequence length="146" mass="14578">MWFLAVLGVLLLGGIAVVASGRGTPLAPAYDDRPDALVPAAGPLRPDDLRRVRFSLALRGYRMDEVDALLARLADQLADQRDGAGGAGGTAAGEVAAAEAEGPADGDAAAPYDGDAAVPYDGDAAAPYDGGGHDRAAGGRGDAPQP</sequence>
<evidence type="ECO:0000313" key="3">
    <source>
        <dbReference type="Proteomes" id="UP001482520"/>
    </source>
</evidence>
<dbReference type="Proteomes" id="UP001482520">
    <property type="component" value="Unassembled WGS sequence"/>
</dbReference>
<keyword evidence="3" id="KW-1185">Reference proteome</keyword>
<dbReference type="Gene3D" id="6.10.250.660">
    <property type="match status" value="1"/>
</dbReference>
<dbReference type="RefSeq" id="WP_349805634.1">
    <property type="nucleotide sequence ID" value="NZ_JBEGDP010000035.1"/>
</dbReference>
<dbReference type="InterPro" id="IPR019933">
    <property type="entry name" value="DivIVA_domain"/>
</dbReference>
<organism evidence="2 3">
    <name type="scientific">Nocardioides kribbensis</name>
    <dbReference type="NCBI Taxonomy" id="305517"/>
    <lineage>
        <taxon>Bacteria</taxon>
        <taxon>Bacillati</taxon>
        <taxon>Actinomycetota</taxon>
        <taxon>Actinomycetes</taxon>
        <taxon>Propionibacteriales</taxon>
        <taxon>Nocardioidaceae</taxon>
        <taxon>Nocardioides</taxon>
    </lineage>
</organism>